<evidence type="ECO:0000313" key="2">
    <source>
        <dbReference type="EMBL" id="PRP80260.1"/>
    </source>
</evidence>
<evidence type="ECO:0000313" key="3">
    <source>
        <dbReference type="Proteomes" id="UP000241769"/>
    </source>
</evidence>
<accession>A0A2P6N8I8</accession>
<feature type="compositionally biased region" description="Basic and acidic residues" evidence="1">
    <location>
        <begin position="108"/>
        <end position="123"/>
    </location>
</feature>
<sequence>MSRPYAIEEDWVDMASDKEAPIQNNEDEALEQSIRASLGAMGTLQKQKQLNSGNLLATSVFTVPDPSPPTARILRQSRLEDETVDVQQLQAEPVSPSASDEEDTSQPLREEETPKEEKKLKEEEEKDEEETSRGEIPSELQEEIVQTQSHLDDDETSRDVTEMKGQSDPFEGLRVNSMTPLPHPGIELYIVFGSLLSLALQSILFSNKSSLIIF</sequence>
<dbReference type="InParanoid" id="A0A2P6N8I8"/>
<organism evidence="2 3">
    <name type="scientific">Planoprotostelium fungivorum</name>
    <dbReference type="NCBI Taxonomy" id="1890364"/>
    <lineage>
        <taxon>Eukaryota</taxon>
        <taxon>Amoebozoa</taxon>
        <taxon>Evosea</taxon>
        <taxon>Variosea</taxon>
        <taxon>Cavosteliida</taxon>
        <taxon>Cavosteliaceae</taxon>
        <taxon>Planoprotostelium</taxon>
    </lineage>
</organism>
<keyword evidence="3" id="KW-1185">Reference proteome</keyword>
<comment type="caution">
    <text evidence="2">The sequence shown here is derived from an EMBL/GenBank/DDBJ whole genome shotgun (WGS) entry which is preliminary data.</text>
</comment>
<evidence type="ECO:0000256" key="1">
    <source>
        <dbReference type="SAM" id="MobiDB-lite"/>
    </source>
</evidence>
<dbReference type="AlphaFoldDB" id="A0A2P6N8I8"/>
<name>A0A2P6N8I8_9EUKA</name>
<feature type="region of interest" description="Disordered" evidence="1">
    <location>
        <begin position="76"/>
        <end position="175"/>
    </location>
</feature>
<gene>
    <name evidence="2" type="ORF">PROFUN_12199</name>
</gene>
<proteinExistence type="predicted"/>
<reference evidence="2 3" key="1">
    <citation type="journal article" date="2018" name="Genome Biol. Evol.">
        <title>Multiple Roots of Fruiting Body Formation in Amoebozoa.</title>
        <authorList>
            <person name="Hillmann F."/>
            <person name="Forbes G."/>
            <person name="Novohradska S."/>
            <person name="Ferling I."/>
            <person name="Riege K."/>
            <person name="Groth M."/>
            <person name="Westermann M."/>
            <person name="Marz M."/>
            <person name="Spaller T."/>
            <person name="Winckler T."/>
            <person name="Schaap P."/>
            <person name="Glockner G."/>
        </authorList>
    </citation>
    <scope>NUCLEOTIDE SEQUENCE [LARGE SCALE GENOMIC DNA]</scope>
    <source>
        <strain evidence="2 3">Jena</strain>
    </source>
</reference>
<dbReference type="Proteomes" id="UP000241769">
    <property type="component" value="Unassembled WGS sequence"/>
</dbReference>
<protein>
    <submittedName>
        <fullName evidence="2">Neurofilament light polypeptide-like</fullName>
    </submittedName>
</protein>
<dbReference type="EMBL" id="MDYQ01000156">
    <property type="protein sequence ID" value="PRP80260.1"/>
    <property type="molecule type" value="Genomic_DNA"/>
</dbReference>